<organism evidence="2">
    <name type="scientific">marine sediment metagenome</name>
    <dbReference type="NCBI Taxonomy" id="412755"/>
    <lineage>
        <taxon>unclassified sequences</taxon>
        <taxon>metagenomes</taxon>
        <taxon>ecological metagenomes</taxon>
    </lineage>
</organism>
<feature type="transmembrane region" description="Helical" evidence="1">
    <location>
        <begin position="49"/>
        <end position="68"/>
    </location>
</feature>
<dbReference type="EMBL" id="LAZR01010051">
    <property type="protein sequence ID" value="KKM69094.1"/>
    <property type="molecule type" value="Genomic_DNA"/>
</dbReference>
<feature type="transmembrane region" description="Helical" evidence="1">
    <location>
        <begin position="12"/>
        <end position="29"/>
    </location>
</feature>
<proteinExistence type="predicted"/>
<evidence type="ECO:0000313" key="2">
    <source>
        <dbReference type="EMBL" id="KKM69094.1"/>
    </source>
</evidence>
<keyword evidence="1" id="KW-0472">Membrane</keyword>
<keyword evidence="1" id="KW-1133">Transmembrane helix</keyword>
<evidence type="ECO:0000256" key="1">
    <source>
        <dbReference type="SAM" id="Phobius"/>
    </source>
</evidence>
<sequence>KFEKIAMGPKYFGTMMVLFFIMTVGYFIWVPSLNTERFEQGIVDTETPMGWFIFVKLVQIGLSIYVVYKYAMITRKIGEETKKRVQWLFIGISIIIIGLLLNLVGGVLGSILTEIFALIVLDIGTIVLFKGFLIK</sequence>
<feature type="transmembrane region" description="Helical" evidence="1">
    <location>
        <begin position="88"/>
        <end position="109"/>
    </location>
</feature>
<reference evidence="2" key="1">
    <citation type="journal article" date="2015" name="Nature">
        <title>Complex archaea that bridge the gap between prokaryotes and eukaryotes.</title>
        <authorList>
            <person name="Spang A."/>
            <person name="Saw J.H."/>
            <person name="Jorgensen S.L."/>
            <person name="Zaremba-Niedzwiedzka K."/>
            <person name="Martijn J."/>
            <person name="Lind A.E."/>
            <person name="van Eijk R."/>
            <person name="Schleper C."/>
            <person name="Guy L."/>
            <person name="Ettema T.J."/>
        </authorList>
    </citation>
    <scope>NUCLEOTIDE SEQUENCE</scope>
</reference>
<comment type="caution">
    <text evidence="2">The sequence shown here is derived from an EMBL/GenBank/DDBJ whole genome shotgun (WGS) entry which is preliminary data.</text>
</comment>
<dbReference type="AlphaFoldDB" id="A0A0F9JGW5"/>
<protein>
    <submittedName>
        <fullName evidence="2">Uncharacterized protein</fullName>
    </submittedName>
</protein>
<feature type="transmembrane region" description="Helical" evidence="1">
    <location>
        <begin position="115"/>
        <end position="133"/>
    </location>
</feature>
<feature type="non-terminal residue" evidence="2">
    <location>
        <position position="1"/>
    </location>
</feature>
<gene>
    <name evidence="2" type="ORF">LCGC14_1454260</name>
</gene>
<keyword evidence="1" id="KW-0812">Transmembrane</keyword>
<name>A0A0F9JGW5_9ZZZZ</name>
<accession>A0A0F9JGW5</accession>